<evidence type="ECO:0000313" key="7">
    <source>
        <dbReference type="Proteomes" id="UP000285201"/>
    </source>
</evidence>
<dbReference type="InterPro" id="IPR012851">
    <property type="entry name" value="Spore_coat_CotF-like"/>
</dbReference>
<evidence type="ECO:0000313" key="8">
    <source>
        <dbReference type="Proteomes" id="UP000285844"/>
    </source>
</evidence>
<organism evidence="1 5">
    <name type="scientific">Lachnospira eligens</name>
    <dbReference type="NCBI Taxonomy" id="39485"/>
    <lineage>
        <taxon>Bacteria</taxon>
        <taxon>Bacillati</taxon>
        <taxon>Bacillota</taxon>
        <taxon>Clostridia</taxon>
        <taxon>Lachnospirales</taxon>
        <taxon>Lachnospiraceae</taxon>
        <taxon>Lachnospira</taxon>
    </lineage>
</organism>
<dbReference type="EMBL" id="QROY01000018">
    <property type="protein sequence ID" value="RHL65012.1"/>
    <property type="molecule type" value="Genomic_DNA"/>
</dbReference>
<sequence length="152" mass="17355">MALNEKEKTTIKDLQTQEQTCIKKYKKYGQDAKDPVLKELFSTLEKNEQKHYDTLGQILEGKVPECDCNDCEGKEYEPEATYDVMSKSEDKESDAFLATDSIGSEKLVSGEYNTNVFNFADTAIRKILADIQIEEQNHAEMLYKYKTVNGMA</sequence>
<keyword evidence="1" id="KW-0946">Virion</keyword>
<dbReference type="RefSeq" id="WP_022097614.1">
    <property type="nucleotide sequence ID" value="NZ_CABJMX010000006.1"/>
</dbReference>
<dbReference type="InterPro" id="IPR012347">
    <property type="entry name" value="Ferritin-like"/>
</dbReference>
<dbReference type="Proteomes" id="UP000285201">
    <property type="component" value="Unassembled WGS sequence"/>
</dbReference>
<accession>A0A174Z875</accession>
<dbReference type="Gene3D" id="1.20.1260.10">
    <property type="match status" value="1"/>
</dbReference>
<dbReference type="InterPro" id="IPR009078">
    <property type="entry name" value="Ferritin-like_SF"/>
</dbReference>
<reference evidence="1 5" key="1">
    <citation type="submission" date="2015-09" db="EMBL/GenBank/DDBJ databases">
        <authorList>
            <consortium name="Pathogen Informatics"/>
        </authorList>
    </citation>
    <scope>NUCLEOTIDE SEQUENCE [LARGE SCALE GENOMIC DNA]</scope>
    <source>
        <strain evidence="1 5">2789STDY5834875</strain>
    </source>
</reference>
<keyword evidence="1" id="KW-0167">Capsid protein</keyword>
<dbReference type="OrthoDB" id="1706542at2"/>
<dbReference type="SUPFAM" id="SSF47240">
    <property type="entry name" value="Ferritin-like"/>
    <property type="match status" value="1"/>
</dbReference>
<dbReference type="Pfam" id="PF07875">
    <property type="entry name" value="Coat_F"/>
    <property type="match status" value="1"/>
</dbReference>
<dbReference type="EMBL" id="QSIS01000023">
    <property type="protein sequence ID" value="RHD05307.1"/>
    <property type="molecule type" value="Genomic_DNA"/>
</dbReference>
<dbReference type="Proteomes" id="UP000285844">
    <property type="component" value="Unassembled WGS sequence"/>
</dbReference>
<dbReference type="CDD" id="cd00657">
    <property type="entry name" value="Ferritin_like"/>
    <property type="match status" value="1"/>
</dbReference>
<dbReference type="AlphaFoldDB" id="A0A174Z875"/>
<evidence type="ECO:0000313" key="3">
    <source>
        <dbReference type="EMBL" id="RHD05307.1"/>
    </source>
</evidence>
<proteinExistence type="predicted"/>
<reference evidence="6 7" key="2">
    <citation type="submission" date="2018-08" db="EMBL/GenBank/DDBJ databases">
        <title>A genome reference for cultivated species of the human gut microbiota.</title>
        <authorList>
            <person name="Zou Y."/>
            <person name="Xue W."/>
            <person name="Luo G."/>
        </authorList>
    </citation>
    <scope>NUCLEOTIDE SEQUENCE [LARGE SCALE GENOMIC DNA]</scope>
    <source>
        <strain evidence="4 7">AF36-7BH</strain>
        <strain evidence="3 6">AM32-2AC</strain>
        <strain evidence="2 8">AM37-3BH</strain>
    </source>
</reference>
<dbReference type="EMBL" id="CZBU01000007">
    <property type="protein sequence ID" value="CUQ79100.1"/>
    <property type="molecule type" value="Genomic_DNA"/>
</dbReference>
<protein>
    <submittedName>
        <fullName evidence="2">Ferritin-like domain-containing protein</fullName>
    </submittedName>
    <submittedName>
        <fullName evidence="1">Spore coat protein</fullName>
    </submittedName>
</protein>
<evidence type="ECO:0000313" key="5">
    <source>
        <dbReference type="Proteomes" id="UP000095621"/>
    </source>
</evidence>
<dbReference type="Proteomes" id="UP000284794">
    <property type="component" value="Unassembled WGS sequence"/>
</dbReference>
<evidence type="ECO:0000313" key="4">
    <source>
        <dbReference type="EMBL" id="RHL65012.1"/>
    </source>
</evidence>
<name>A0A174Z875_9FIRM</name>
<evidence type="ECO:0000313" key="1">
    <source>
        <dbReference type="EMBL" id="CUQ79100.1"/>
    </source>
</evidence>
<dbReference type="Proteomes" id="UP000095621">
    <property type="component" value="Unassembled WGS sequence"/>
</dbReference>
<dbReference type="EMBL" id="QSHM01000021">
    <property type="protein sequence ID" value="RHC11489.1"/>
    <property type="molecule type" value="Genomic_DNA"/>
</dbReference>
<gene>
    <name evidence="4" type="ORF">DW007_14430</name>
    <name evidence="3" type="ORF">DW811_13135</name>
    <name evidence="2" type="ORF">DW858_13170</name>
    <name evidence="1" type="ORF">ERS852490_02758</name>
</gene>
<evidence type="ECO:0000313" key="6">
    <source>
        <dbReference type="Proteomes" id="UP000284794"/>
    </source>
</evidence>
<evidence type="ECO:0000313" key="2">
    <source>
        <dbReference type="EMBL" id="RHC11489.1"/>
    </source>
</evidence>